<reference evidence="9" key="2">
    <citation type="journal article" date="2019" name="IMA Fungus">
        <title>Genome sequencing and comparison of five Tilletia species to identify candidate genes for the detection of regulated species infecting wheat.</title>
        <authorList>
            <person name="Nguyen H.D.T."/>
            <person name="Sultana T."/>
            <person name="Kesanakurti P."/>
            <person name="Hambleton S."/>
        </authorList>
    </citation>
    <scope>NUCLEOTIDE SEQUENCE</scope>
    <source>
        <strain evidence="9">DAOMC 236422</strain>
    </source>
</reference>
<evidence type="ECO:0000313" key="9">
    <source>
        <dbReference type="EMBL" id="KAE8269521.1"/>
    </source>
</evidence>
<keyword evidence="10" id="KW-1185">Reference proteome</keyword>
<feature type="domain" description="Protein kinase" evidence="8">
    <location>
        <begin position="172"/>
        <end position="347"/>
    </location>
</feature>
<keyword evidence="2" id="KW-0723">Serine/threonine-protein kinase</keyword>
<dbReference type="GO" id="GO:0005737">
    <property type="term" value="C:cytoplasm"/>
    <property type="evidence" value="ECO:0007669"/>
    <property type="project" value="TreeGrafter"/>
</dbReference>
<dbReference type="PROSITE" id="PS50011">
    <property type="entry name" value="PROTEIN_KINASE_DOM"/>
    <property type="match status" value="1"/>
</dbReference>
<accession>A0A8X7N944</accession>
<keyword evidence="5" id="KW-0418">Kinase</keyword>
<keyword evidence="4" id="KW-0547">Nucleotide-binding</keyword>
<evidence type="ECO:0000256" key="2">
    <source>
        <dbReference type="ARBA" id="ARBA00022527"/>
    </source>
</evidence>
<reference evidence="9" key="1">
    <citation type="submission" date="2016-04" db="EMBL/GenBank/DDBJ databases">
        <authorList>
            <person name="Nguyen H.D."/>
            <person name="Samba Siva P."/>
            <person name="Cullis J."/>
            <person name="Levesque C.A."/>
            <person name="Hambleton S."/>
        </authorList>
    </citation>
    <scope>NUCLEOTIDE SEQUENCE</scope>
    <source>
        <strain evidence="9">DAOMC 236422</strain>
    </source>
</reference>
<organism evidence="9 10">
    <name type="scientific">Tilletia walkeri</name>
    <dbReference type="NCBI Taxonomy" id="117179"/>
    <lineage>
        <taxon>Eukaryota</taxon>
        <taxon>Fungi</taxon>
        <taxon>Dikarya</taxon>
        <taxon>Basidiomycota</taxon>
        <taxon>Ustilaginomycotina</taxon>
        <taxon>Exobasidiomycetes</taxon>
        <taxon>Tilletiales</taxon>
        <taxon>Tilletiaceae</taxon>
        <taxon>Tilletia</taxon>
    </lineage>
</organism>
<feature type="region of interest" description="Disordered" evidence="7">
    <location>
        <begin position="1"/>
        <end position="88"/>
    </location>
</feature>
<dbReference type="SUPFAM" id="SSF56112">
    <property type="entry name" value="Protein kinase-like (PK-like)"/>
    <property type="match status" value="1"/>
</dbReference>
<protein>
    <recommendedName>
        <fullName evidence="8">Protein kinase domain-containing protein</fullName>
    </recommendedName>
</protein>
<name>A0A8X7N944_9BASI</name>
<evidence type="ECO:0000256" key="3">
    <source>
        <dbReference type="ARBA" id="ARBA00022679"/>
    </source>
</evidence>
<dbReference type="InterPro" id="IPR008266">
    <property type="entry name" value="Tyr_kinase_AS"/>
</dbReference>
<dbReference type="CDD" id="cd00180">
    <property type="entry name" value="PKc"/>
    <property type="match status" value="1"/>
</dbReference>
<dbReference type="GO" id="GO:0005524">
    <property type="term" value="F:ATP binding"/>
    <property type="evidence" value="ECO:0007669"/>
    <property type="project" value="UniProtKB-KW"/>
</dbReference>
<evidence type="ECO:0000256" key="6">
    <source>
        <dbReference type="ARBA" id="ARBA00022840"/>
    </source>
</evidence>
<keyword evidence="3" id="KW-0808">Transferase</keyword>
<dbReference type="Proteomes" id="UP000078113">
    <property type="component" value="Unassembled WGS sequence"/>
</dbReference>
<comment type="similarity">
    <text evidence="1">Belongs to the protein kinase superfamily. CAMK Ser/Thr protein kinase family. NIM1 subfamily.</text>
</comment>
<sequence length="347" mass="37482">MAPYMSRSKRLAPSSLPYPLPSTFVHTNSSSSRSPSTAPGHGYTIRFGRIGTDRGSDLEQHSYTSESSLSAIQHHSRSLRRTPASLTDDTHLESTVSCSVEDAVVHPPAEASTVSPEVPCSLNDDPGHNVRLSLSPFRPSEGSSPFAASDTPSIITPPIIAHAVNAVPEVKARTAKWYGSSTFWGLGRFIGARKRIGFVQAPPRSLFFEIEALTLLARHKGIAELIDVFYTAHQVDLIMPLYWGSLQGLFDQVDGRGLVSSLAKNLSLQLLDAMSFIHRQGIIHLDVTPSNILFTRGFTNKVADFGIAARVGQEGHGTLAYTAPECLLGSTRPTHLLSRSTFGPLAA</sequence>
<evidence type="ECO:0000256" key="1">
    <source>
        <dbReference type="ARBA" id="ARBA00010791"/>
    </source>
</evidence>
<evidence type="ECO:0000256" key="7">
    <source>
        <dbReference type="SAM" id="MobiDB-lite"/>
    </source>
</evidence>
<dbReference type="InterPro" id="IPR000719">
    <property type="entry name" value="Prot_kinase_dom"/>
</dbReference>
<proteinExistence type="inferred from homology"/>
<dbReference type="AlphaFoldDB" id="A0A8X7N944"/>
<feature type="compositionally biased region" description="Polar residues" evidence="7">
    <location>
        <begin position="61"/>
        <end position="73"/>
    </location>
</feature>
<dbReference type="Pfam" id="PF00069">
    <property type="entry name" value="Pkinase"/>
    <property type="match status" value="1"/>
</dbReference>
<evidence type="ECO:0000313" key="10">
    <source>
        <dbReference type="Proteomes" id="UP000078113"/>
    </source>
</evidence>
<gene>
    <name evidence="9" type="ORF">A4X09_0g2809</name>
</gene>
<comment type="caution">
    <text evidence="9">The sequence shown here is derived from an EMBL/GenBank/DDBJ whole genome shotgun (WGS) entry which is preliminary data.</text>
</comment>
<evidence type="ECO:0000256" key="4">
    <source>
        <dbReference type="ARBA" id="ARBA00022741"/>
    </source>
</evidence>
<dbReference type="PANTHER" id="PTHR24346">
    <property type="entry name" value="MAP/MICROTUBULE AFFINITY-REGULATING KINASE"/>
    <property type="match status" value="1"/>
</dbReference>
<dbReference type="EMBL" id="LWDG02000090">
    <property type="protein sequence ID" value="KAE8269521.1"/>
    <property type="molecule type" value="Genomic_DNA"/>
</dbReference>
<dbReference type="Gene3D" id="1.10.510.10">
    <property type="entry name" value="Transferase(Phosphotransferase) domain 1"/>
    <property type="match status" value="1"/>
</dbReference>
<evidence type="ECO:0000256" key="5">
    <source>
        <dbReference type="ARBA" id="ARBA00022777"/>
    </source>
</evidence>
<dbReference type="PROSITE" id="PS00109">
    <property type="entry name" value="PROTEIN_KINASE_TYR"/>
    <property type="match status" value="1"/>
</dbReference>
<dbReference type="GO" id="GO:0004674">
    <property type="term" value="F:protein serine/threonine kinase activity"/>
    <property type="evidence" value="ECO:0007669"/>
    <property type="project" value="UniProtKB-KW"/>
</dbReference>
<evidence type="ECO:0000259" key="8">
    <source>
        <dbReference type="PROSITE" id="PS50011"/>
    </source>
</evidence>
<keyword evidence="6" id="KW-0067">ATP-binding</keyword>
<feature type="compositionally biased region" description="Basic and acidic residues" evidence="7">
    <location>
        <begin position="51"/>
        <end position="60"/>
    </location>
</feature>
<dbReference type="GO" id="GO:0035556">
    <property type="term" value="P:intracellular signal transduction"/>
    <property type="evidence" value="ECO:0007669"/>
    <property type="project" value="TreeGrafter"/>
</dbReference>
<dbReference type="InterPro" id="IPR011009">
    <property type="entry name" value="Kinase-like_dom_sf"/>
</dbReference>
<dbReference type="SMART" id="SM00220">
    <property type="entry name" value="S_TKc"/>
    <property type="match status" value="1"/>
</dbReference>
<dbReference type="PANTHER" id="PTHR24346:SF82">
    <property type="entry name" value="KP78A-RELATED"/>
    <property type="match status" value="1"/>
</dbReference>